<accession>A0AAE8SSI1</accession>
<comment type="caution">
    <text evidence="1">The sequence shown here is derived from an EMBL/GenBank/DDBJ whole genome shotgun (WGS) entry which is preliminary data.</text>
</comment>
<organism evidence="1 2">
    <name type="scientific">Cephalotrichum gorgonifer</name>
    <dbReference type="NCBI Taxonomy" id="2041049"/>
    <lineage>
        <taxon>Eukaryota</taxon>
        <taxon>Fungi</taxon>
        <taxon>Dikarya</taxon>
        <taxon>Ascomycota</taxon>
        <taxon>Pezizomycotina</taxon>
        <taxon>Sordariomycetes</taxon>
        <taxon>Hypocreomycetidae</taxon>
        <taxon>Microascales</taxon>
        <taxon>Microascaceae</taxon>
        <taxon>Cephalotrichum</taxon>
    </lineage>
</organism>
<sequence length="130" mass="13995">MKFILALLPVALAASKRRGCTPGTFQCEVAPVAGWSVCDTQGAWVRGGDCQSTEYCSMNPLNGAPYCIPAPPPTEECSPDTWLCVEDDNGWAIDVCEAGKWAEKVRCPEGQVCAYGAVRGYPYCTANPPW</sequence>
<protein>
    <submittedName>
        <fullName evidence="1">Uncharacterized protein</fullName>
    </submittedName>
</protein>
<dbReference type="AlphaFoldDB" id="A0AAE8SSI1"/>
<dbReference type="Proteomes" id="UP001187682">
    <property type="component" value="Unassembled WGS sequence"/>
</dbReference>
<gene>
    <name evidence="1" type="ORF">DNG_02261</name>
</gene>
<evidence type="ECO:0000313" key="2">
    <source>
        <dbReference type="Proteomes" id="UP001187682"/>
    </source>
</evidence>
<keyword evidence="2" id="KW-1185">Reference proteome</keyword>
<reference evidence="1" key="1">
    <citation type="submission" date="2018-03" db="EMBL/GenBank/DDBJ databases">
        <authorList>
            <person name="Guldener U."/>
        </authorList>
    </citation>
    <scope>NUCLEOTIDE SEQUENCE</scope>
</reference>
<proteinExistence type="predicted"/>
<dbReference type="EMBL" id="ONZQ02000002">
    <property type="protein sequence ID" value="SPN99224.1"/>
    <property type="molecule type" value="Genomic_DNA"/>
</dbReference>
<name>A0AAE8SSI1_9PEZI</name>
<evidence type="ECO:0000313" key="1">
    <source>
        <dbReference type="EMBL" id="SPN99224.1"/>
    </source>
</evidence>